<accession>A0A6J5ZFF9</accession>
<feature type="transmembrane region" description="Helical" evidence="6">
    <location>
        <begin position="348"/>
        <end position="372"/>
    </location>
</feature>
<evidence type="ECO:0000256" key="5">
    <source>
        <dbReference type="ARBA" id="ARBA00023136"/>
    </source>
</evidence>
<dbReference type="Pfam" id="PF05425">
    <property type="entry name" value="CopD"/>
    <property type="match status" value="1"/>
</dbReference>
<feature type="transmembrane region" description="Helical" evidence="6">
    <location>
        <begin position="378"/>
        <end position="402"/>
    </location>
</feature>
<feature type="transmembrane region" description="Helical" evidence="6">
    <location>
        <begin position="118"/>
        <end position="136"/>
    </location>
</feature>
<keyword evidence="2" id="KW-1003">Cell membrane</keyword>
<feature type="transmembrane region" description="Helical" evidence="6">
    <location>
        <begin position="12"/>
        <end position="31"/>
    </location>
</feature>
<feature type="transmembrane region" description="Helical" evidence="6">
    <location>
        <begin position="52"/>
        <end position="71"/>
    </location>
</feature>
<reference evidence="8" key="1">
    <citation type="submission" date="2020-05" db="EMBL/GenBank/DDBJ databases">
        <authorList>
            <person name="Chiriac C."/>
            <person name="Salcher M."/>
            <person name="Ghai R."/>
            <person name="Kavagutti S V."/>
        </authorList>
    </citation>
    <scope>NUCLEOTIDE SEQUENCE</scope>
</reference>
<gene>
    <name evidence="8" type="ORF">UFOPK3820_00998</name>
</gene>
<dbReference type="PANTHER" id="PTHR34820:SF4">
    <property type="entry name" value="INNER MEMBRANE PROTEIN YEBZ"/>
    <property type="match status" value="1"/>
</dbReference>
<dbReference type="InterPro" id="IPR008457">
    <property type="entry name" value="Cu-R_CopD_dom"/>
</dbReference>
<feature type="transmembrane region" description="Helical" evidence="6">
    <location>
        <begin position="93"/>
        <end position="111"/>
    </location>
</feature>
<feature type="transmembrane region" description="Helical" evidence="6">
    <location>
        <begin position="496"/>
        <end position="517"/>
    </location>
</feature>
<evidence type="ECO:0000256" key="2">
    <source>
        <dbReference type="ARBA" id="ARBA00022475"/>
    </source>
</evidence>
<feature type="transmembrane region" description="Helical" evidence="6">
    <location>
        <begin position="431"/>
        <end position="451"/>
    </location>
</feature>
<feature type="domain" description="Copper resistance protein D" evidence="7">
    <location>
        <begin position="180"/>
        <end position="275"/>
    </location>
</feature>
<protein>
    <submittedName>
        <fullName evidence="8">Unannotated protein</fullName>
    </submittedName>
</protein>
<keyword evidence="4 6" id="KW-1133">Transmembrane helix</keyword>
<dbReference type="PANTHER" id="PTHR34820">
    <property type="entry name" value="INNER MEMBRANE PROTEIN YEBZ"/>
    <property type="match status" value="1"/>
</dbReference>
<evidence type="ECO:0000259" key="7">
    <source>
        <dbReference type="Pfam" id="PF05425"/>
    </source>
</evidence>
<organism evidence="8">
    <name type="scientific">freshwater metagenome</name>
    <dbReference type="NCBI Taxonomy" id="449393"/>
    <lineage>
        <taxon>unclassified sequences</taxon>
        <taxon>metagenomes</taxon>
        <taxon>ecological metagenomes</taxon>
    </lineage>
</organism>
<feature type="transmembrane region" description="Helical" evidence="6">
    <location>
        <begin position="316"/>
        <end position="336"/>
    </location>
</feature>
<dbReference type="GO" id="GO:0006825">
    <property type="term" value="P:copper ion transport"/>
    <property type="evidence" value="ECO:0007669"/>
    <property type="project" value="InterPro"/>
</dbReference>
<dbReference type="EMBL" id="CAESAB010000044">
    <property type="protein sequence ID" value="CAB4341424.1"/>
    <property type="molecule type" value="Genomic_DNA"/>
</dbReference>
<name>A0A6J5ZFF9_9ZZZZ</name>
<feature type="transmembrane region" description="Helical" evidence="6">
    <location>
        <begin position="217"/>
        <end position="238"/>
    </location>
</feature>
<proteinExistence type="predicted"/>
<dbReference type="Pfam" id="PF09678">
    <property type="entry name" value="Caa3_CtaG"/>
    <property type="match status" value="1"/>
</dbReference>
<feature type="transmembrane region" description="Helical" evidence="6">
    <location>
        <begin position="253"/>
        <end position="275"/>
    </location>
</feature>
<evidence type="ECO:0000256" key="1">
    <source>
        <dbReference type="ARBA" id="ARBA00004651"/>
    </source>
</evidence>
<feature type="transmembrane region" description="Helical" evidence="6">
    <location>
        <begin position="185"/>
        <end position="205"/>
    </location>
</feature>
<dbReference type="InterPro" id="IPR019108">
    <property type="entry name" value="Caa3_assmbl_CtaG-rel"/>
</dbReference>
<evidence type="ECO:0000313" key="8">
    <source>
        <dbReference type="EMBL" id="CAB4341424.1"/>
    </source>
</evidence>
<keyword evidence="5 6" id="KW-0472">Membrane</keyword>
<evidence type="ECO:0000256" key="4">
    <source>
        <dbReference type="ARBA" id="ARBA00022989"/>
    </source>
</evidence>
<feature type="transmembrane region" description="Helical" evidence="6">
    <location>
        <begin position="463"/>
        <end position="484"/>
    </location>
</feature>
<keyword evidence="3 6" id="KW-0812">Transmembrane</keyword>
<sequence>MILFTTVNKSLLILSSFTAVGVFLSFAFLLIESEGKLQKAAEKLRKIGFLAALLWVGTSLFQIILTLANILDSSFSDALETTTLRSFVLQVDLGRFLFAQFIIAVVIVLAVRLVRTALQSIIALALALLGLIAPVFQSHSASAGSHSLAIGSLVVHVIALALWVGGVIAIMLISDLDKDAALARFSQLALWAAIAVVLSGVTNAWSRLNFSEAWSTGYASLVVAKTILTAVLIAIGFINRKYLKNAQGSHSRFVIQLIAGEALVMISTLILGSWLSNTQPPSRTELAVDPAISIVGLATPAAPTLTRILTAYNPDALVIALLVILVALYIKGVAVLKKRGDSWPVGRTIAFALGIATIDFATSGGLGVYALFSFQYHMMAHMILGMVAPIGLVLGAPITLALRTLPQGRTPTERGVRGSLLALLHSRYSAILTNPVVALALFDGSLFVLYFTDLFGNLMQSHAGHLFMNVHFLLAGFLFFHVIIGIDPNPRRIPHLVRIVMLFAAMSIHAFFAIALLSTSTLIDNGYYQTINTPWVTDLLADQHAAGSIAWGLGEVPIILALTATFIQWMRDDSREAKRIDRNESRMAAMGEPDDLAQYNNYLSQLQRRDEKEGRQ</sequence>
<dbReference type="AlphaFoldDB" id="A0A6J5ZFF9"/>
<feature type="transmembrane region" description="Helical" evidence="6">
    <location>
        <begin position="148"/>
        <end position="173"/>
    </location>
</feature>
<feature type="transmembrane region" description="Helical" evidence="6">
    <location>
        <begin position="549"/>
        <end position="569"/>
    </location>
</feature>
<dbReference type="InterPro" id="IPR032694">
    <property type="entry name" value="CopC/D"/>
</dbReference>
<dbReference type="GO" id="GO:0005886">
    <property type="term" value="C:plasma membrane"/>
    <property type="evidence" value="ECO:0007669"/>
    <property type="project" value="UniProtKB-SubCell"/>
</dbReference>
<comment type="subcellular location">
    <subcellularLocation>
        <location evidence="1">Cell membrane</location>
        <topology evidence="1">Multi-pass membrane protein</topology>
    </subcellularLocation>
</comment>
<evidence type="ECO:0000256" key="6">
    <source>
        <dbReference type="SAM" id="Phobius"/>
    </source>
</evidence>
<evidence type="ECO:0000256" key="3">
    <source>
        <dbReference type="ARBA" id="ARBA00022692"/>
    </source>
</evidence>